<feature type="compositionally biased region" description="Low complexity" evidence="2">
    <location>
        <begin position="184"/>
        <end position="236"/>
    </location>
</feature>
<evidence type="ECO:0000256" key="1">
    <source>
        <dbReference type="PROSITE-ProRule" id="PRU00267"/>
    </source>
</evidence>
<dbReference type="Gene3D" id="1.10.30.10">
    <property type="entry name" value="High mobility group box domain"/>
    <property type="match status" value="1"/>
</dbReference>
<dbReference type="EMBL" id="HBIM01025558">
    <property type="protein sequence ID" value="CAE0422457.1"/>
    <property type="molecule type" value="Transcribed_RNA"/>
</dbReference>
<evidence type="ECO:0000259" key="3">
    <source>
        <dbReference type="PROSITE" id="PS50118"/>
    </source>
</evidence>
<accession>A0A7S3LH68</accession>
<feature type="region of interest" description="Disordered" evidence="2">
    <location>
        <begin position="166"/>
        <end position="263"/>
    </location>
</feature>
<evidence type="ECO:0000256" key="2">
    <source>
        <dbReference type="SAM" id="MobiDB-lite"/>
    </source>
</evidence>
<dbReference type="AlphaFoldDB" id="A0A7S3LH68"/>
<name>A0A7S3LH68_9STRA</name>
<feature type="compositionally biased region" description="Low complexity" evidence="2">
    <location>
        <begin position="249"/>
        <end position="263"/>
    </location>
</feature>
<dbReference type="PROSITE" id="PS50118">
    <property type="entry name" value="HMG_BOX_2"/>
    <property type="match status" value="1"/>
</dbReference>
<feature type="compositionally biased region" description="Low complexity" evidence="2">
    <location>
        <begin position="106"/>
        <end position="121"/>
    </location>
</feature>
<feature type="DNA-binding region" description="HMG box" evidence="1">
    <location>
        <begin position="300"/>
        <end position="360"/>
    </location>
</feature>
<protein>
    <recommendedName>
        <fullName evidence="3">HMG box domain-containing protein</fullName>
    </recommendedName>
</protein>
<gene>
    <name evidence="4" type="ORF">ACOF00016_LOCUS19035</name>
</gene>
<dbReference type="GO" id="GO:0005634">
    <property type="term" value="C:nucleus"/>
    <property type="evidence" value="ECO:0007669"/>
    <property type="project" value="UniProtKB-UniRule"/>
</dbReference>
<organism evidence="4">
    <name type="scientific">Amphora coffeiformis</name>
    <dbReference type="NCBI Taxonomy" id="265554"/>
    <lineage>
        <taxon>Eukaryota</taxon>
        <taxon>Sar</taxon>
        <taxon>Stramenopiles</taxon>
        <taxon>Ochrophyta</taxon>
        <taxon>Bacillariophyta</taxon>
        <taxon>Bacillariophyceae</taxon>
        <taxon>Bacillariophycidae</taxon>
        <taxon>Thalassiophysales</taxon>
        <taxon>Catenulaceae</taxon>
        <taxon>Amphora</taxon>
    </lineage>
</organism>
<evidence type="ECO:0000313" key="4">
    <source>
        <dbReference type="EMBL" id="CAE0422457.1"/>
    </source>
</evidence>
<dbReference type="GO" id="GO:0003677">
    <property type="term" value="F:DNA binding"/>
    <property type="evidence" value="ECO:0007669"/>
    <property type="project" value="UniProtKB-UniRule"/>
</dbReference>
<dbReference type="InterPro" id="IPR009071">
    <property type="entry name" value="HMG_box_dom"/>
</dbReference>
<dbReference type="InterPro" id="IPR036910">
    <property type="entry name" value="HMG_box_dom_sf"/>
</dbReference>
<sequence>MSTEDLFAALGDSFQLAEDDGNLSVGSFGDNDNNLDFSSELVFADLDKEDNGDNNPPRSPQKTQAPSSGGGNNSQNNSNHGSNHGSMSSMSGGTGLAVGLPPPPSMMSSMNNSMSNSLNSSFRGPGTTGTSSAALQNAAATIQGSSRFAFAQQHHSGASFNNVFMSQTQQQQQQFRPNNQGLTNNNLSNNMNNSMNRSNSMNAPMQMNRSSSMQSSMMNNNSRMNNNSGNNGSMGNATFNNPMPPPSRSPMTTPSISSNSMFKNSFNNNVQQQQQHQTSNAFFQQTNPNSLNWNNELEKPKRPLSAFEFFVQERKRLGALSDSQLQVIWKDQLDTRQKNIYLQQSRADRQRYITELKLWKARTERNQPAGALGNFLKARLQGSKTDLQQVEANKRGRLQPAIVSCPNLNVSPSARLQAMQQQQMGYQGGGSQNATFDNFQQPMQRHSQGTARPMSRFVAHQMQRLQQGRGLADLASELGDDCTTAFVSAMMPRSQSASVVQHGSNSLRFKQQQSSPNMQQDPNMMDPLMEFQGF</sequence>
<proteinExistence type="predicted"/>
<reference evidence="4" key="1">
    <citation type="submission" date="2021-01" db="EMBL/GenBank/DDBJ databases">
        <authorList>
            <person name="Corre E."/>
            <person name="Pelletier E."/>
            <person name="Niang G."/>
            <person name="Scheremetjew M."/>
            <person name="Finn R."/>
            <person name="Kale V."/>
            <person name="Holt S."/>
            <person name="Cochrane G."/>
            <person name="Meng A."/>
            <person name="Brown T."/>
            <person name="Cohen L."/>
        </authorList>
    </citation>
    <scope>NUCLEOTIDE SEQUENCE</scope>
    <source>
        <strain evidence="4">CCMP127</strain>
    </source>
</reference>
<feature type="region of interest" description="Disordered" evidence="2">
    <location>
        <begin position="18"/>
        <end position="133"/>
    </location>
</feature>
<keyword evidence="1" id="KW-0238">DNA-binding</keyword>
<feature type="compositionally biased region" description="Low complexity" evidence="2">
    <location>
        <begin position="73"/>
        <end position="91"/>
    </location>
</feature>
<feature type="domain" description="HMG box" evidence="3">
    <location>
        <begin position="300"/>
        <end position="360"/>
    </location>
</feature>
<keyword evidence="1" id="KW-0539">Nucleus</keyword>
<dbReference type="SUPFAM" id="SSF47095">
    <property type="entry name" value="HMG-box"/>
    <property type="match status" value="1"/>
</dbReference>
<feature type="compositionally biased region" description="Polar residues" evidence="2">
    <location>
        <begin position="53"/>
        <end position="66"/>
    </location>
</feature>